<name>A0AA38RHL3_9PEZI</name>
<comment type="caution">
    <text evidence="4">The sequence shown here is derived from an EMBL/GenBank/DDBJ whole genome shotgun (WGS) entry which is preliminary data.</text>
</comment>
<dbReference type="PANTHER" id="PTHR10366">
    <property type="entry name" value="NAD DEPENDENT EPIMERASE/DEHYDRATASE"/>
    <property type="match status" value="1"/>
</dbReference>
<gene>
    <name evidence="4" type="ORF">NKR23_g8659</name>
</gene>
<protein>
    <submittedName>
        <fullName evidence="4">Cinnamyl-alcohol dehydrogenase</fullName>
    </submittedName>
</protein>
<dbReference type="Gene3D" id="3.40.50.720">
    <property type="entry name" value="NAD(P)-binding Rossmann-like Domain"/>
    <property type="match status" value="1"/>
</dbReference>
<dbReference type="InterPro" id="IPR050425">
    <property type="entry name" value="NAD(P)_dehydrat-like"/>
</dbReference>
<organism evidence="4 5">
    <name type="scientific">Pleurostoma richardsiae</name>
    <dbReference type="NCBI Taxonomy" id="41990"/>
    <lineage>
        <taxon>Eukaryota</taxon>
        <taxon>Fungi</taxon>
        <taxon>Dikarya</taxon>
        <taxon>Ascomycota</taxon>
        <taxon>Pezizomycotina</taxon>
        <taxon>Sordariomycetes</taxon>
        <taxon>Sordariomycetidae</taxon>
        <taxon>Calosphaeriales</taxon>
        <taxon>Pleurostomataceae</taxon>
        <taxon>Pleurostoma</taxon>
    </lineage>
</organism>
<keyword evidence="1" id="KW-0560">Oxidoreductase</keyword>
<keyword evidence="5" id="KW-1185">Reference proteome</keyword>
<reference evidence="4" key="1">
    <citation type="submission" date="2022-07" db="EMBL/GenBank/DDBJ databases">
        <title>Fungi with potential for degradation of polypropylene.</title>
        <authorList>
            <person name="Gostincar C."/>
        </authorList>
    </citation>
    <scope>NUCLEOTIDE SEQUENCE</scope>
    <source>
        <strain evidence="4">EXF-13308</strain>
    </source>
</reference>
<dbReference type="Pfam" id="PF01370">
    <property type="entry name" value="Epimerase"/>
    <property type="match status" value="1"/>
</dbReference>
<dbReference type="SUPFAM" id="SSF51735">
    <property type="entry name" value="NAD(P)-binding Rossmann-fold domains"/>
    <property type="match status" value="1"/>
</dbReference>
<evidence type="ECO:0000313" key="4">
    <source>
        <dbReference type="EMBL" id="KAJ9138085.1"/>
    </source>
</evidence>
<proteinExistence type="inferred from homology"/>
<sequence>MGETHLVTGASGFIALQLTKQLLEAGHSVHATVRSLHNEQKVAPLKTLQAAHPDKLALFEADLLRPGSFGPAMAGCSVVHHVASPFWAPEKIRDGQKEMVEPALEGTRNVLASVNETESVKRVVMTSTIGAIAGDYSDLMGMKDHILSEAYWNESSTVKHNPYHYSKVVAEREAWKMCEAQERWSLVTICAGLVLGPCLAPASNSGSLFILDELLSGWMFYGVPDLSFIPVDVREVATAHIRAAERPGAHGRYVVSRGQMISFLDISRIFRNVHRSPLWLPSWQLPTFIVRIVGPLFGLSQKWMSSNLGFRFVIDNRRSVEELGISYRPVEETLEDHYRSWLAFKKEK</sequence>
<dbReference type="FunFam" id="3.40.50.720:FF:000085">
    <property type="entry name" value="Dihydroflavonol reductase"/>
    <property type="match status" value="1"/>
</dbReference>
<dbReference type="EMBL" id="JANBVO010000031">
    <property type="protein sequence ID" value="KAJ9138085.1"/>
    <property type="molecule type" value="Genomic_DNA"/>
</dbReference>
<evidence type="ECO:0000259" key="3">
    <source>
        <dbReference type="Pfam" id="PF01370"/>
    </source>
</evidence>
<evidence type="ECO:0000256" key="2">
    <source>
        <dbReference type="ARBA" id="ARBA00023445"/>
    </source>
</evidence>
<dbReference type="InterPro" id="IPR001509">
    <property type="entry name" value="Epimerase_deHydtase"/>
</dbReference>
<dbReference type="PANTHER" id="PTHR10366:SF564">
    <property type="entry name" value="STEROL-4-ALPHA-CARBOXYLATE 3-DEHYDROGENASE, DECARBOXYLATING"/>
    <property type="match status" value="1"/>
</dbReference>
<evidence type="ECO:0000313" key="5">
    <source>
        <dbReference type="Proteomes" id="UP001174694"/>
    </source>
</evidence>
<evidence type="ECO:0000256" key="1">
    <source>
        <dbReference type="ARBA" id="ARBA00023002"/>
    </source>
</evidence>
<comment type="similarity">
    <text evidence="2">Belongs to the NAD(P)-dependent epimerase/dehydratase family. Dihydroflavonol-4-reductase subfamily.</text>
</comment>
<feature type="domain" description="NAD-dependent epimerase/dehydratase" evidence="3">
    <location>
        <begin position="6"/>
        <end position="200"/>
    </location>
</feature>
<dbReference type="AlphaFoldDB" id="A0AA38RHL3"/>
<dbReference type="GO" id="GO:0016616">
    <property type="term" value="F:oxidoreductase activity, acting on the CH-OH group of donors, NAD or NADP as acceptor"/>
    <property type="evidence" value="ECO:0007669"/>
    <property type="project" value="TreeGrafter"/>
</dbReference>
<dbReference type="Proteomes" id="UP001174694">
    <property type="component" value="Unassembled WGS sequence"/>
</dbReference>
<dbReference type="InterPro" id="IPR036291">
    <property type="entry name" value="NAD(P)-bd_dom_sf"/>
</dbReference>
<accession>A0AA38RHL3</accession>